<evidence type="ECO:0000256" key="1">
    <source>
        <dbReference type="ARBA" id="ARBA00000085"/>
    </source>
</evidence>
<evidence type="ECO:0000256" key="9">
    <source>
        <dbReference type="ARBA" id="ARBA00022723"/>
    </source>
</evidence>
<dbReference type="EC" id="2.7.13.3" evidence="4"/>
<dbReference type="SUPFAM" id="SSF55874">
    <property type="entry name" value="ATPase domain of HSP90 chaperone/DNA topoisomerase II/histidine kinase"/>
    <property type="match status" value="1"/>
</dbReference>
<evidence type="ECO:0000313" key="19">
    <source>
        <dbReference type="EMBL" id="QIN82445.1"/>
    </source>
</evidence>
<feature type="coiled-coil region" evidence="16">
    <location>
        <begin position="184"/>
        <end position="221"/>
    </location>
</feature>
<dbReference type="PANTHER" id="PTHR24421">
    <property type="entry name" value="NITRATE/NITRITE SENSOR PROTEIN NARX-RELATED"/>
    <property type="match status" value="1"/>
</dbReference>
<evidence type="ECO:0000256" key="16">
    <source>
        <dbReference type="SAM" id="Coils"/>
    </source>
</evidence>
<dbReference type="Pfam" id="PF02518">
    <property type="entry name" value="HATPase_c"/>
    <property type="match status" value="1"/>
</dbReference>
<dbReference type="AlphaFoldDB" id="A0A6G8Q7J3"/>
<evidence type="ECO:0000256" key="4">
    <source>
        <dbReference type="ARBA" id="ARBA00012438"/>
    </source>
</evidence>
<evidence type="ECO:0000256" key="10">
    <source>
        <dbReference type="ARBA" id="ARBA00022777"/>
    </source>
</evidence>
<keyword evidence="12" id="KW-0902">Two-component regulatory system</keyword>
<dbReference type="CDD" id="cd16917">
    <property type="entry name" value="HATPase_UhpB-NarQ-NarX-like"/>
    <property type="match status" value="1"/>
</dbReference>
<evidence type="ECO:0000256" key="17">
    <source>
        <dbReference type="SAM" id="Phobius"/>
    </source>
</evidence>
<evidence type="ECO:0000256" key="13">
    <source>
        <dbReference type="ARBA" id="ARBA00023014"/>
    </source>
</evidence>
<organism evidence="19 20">
    <name type="scientific">Rubrobacter tropicus</name>
    <dbReference type="NCBI Taxonomy" id="2653851"/>
    <lineage>
        <taxon>Bacteria</taxon>
        <taxon>Bacillati</taxon>
        <taxon>Actinomycetota</taxon>
        <taxon>Rubrobacteria</taxon>
        <taxon>Rubrobacterales</taxon>
        <taxon>Rubrobacteraceae</taxon>
        <taxon>Rubrobacter</taxon>
    </lineage>
</organism>
<evidence type="ECO:0000256" key="6">
    <source>
        <dbReference type="ARBA" id="ARBA00022485"/>
    </source>
</evidence>
<feature type="transmembrane region" description="Helical" evidence="17">
    <location>
        <begin position="122"/>
        <end position="151"/>
    </location>
</feature>
<dbReference type="GO" id="GO:0005737">
    <property type="term" value="C:cytoplasm"/>
    <property type="evidence" value="ECO:0007669"/>
    <property type="project" value="UniProtKB-SubCell"/>
</dbReference>
<keyword evidence="16" id="KW-0175">Coiled coil</keyword>
<keyword evidence="9" id="KW-0479">Metal-binding</keyword>
<dbReference type="GO" id="GO:0000155">
    <property type="term" value="F:phosphorelay sensor kinase activity"/>
    <property type="evidence" value="ECO:0007669"/>
    <property type="project" value="InterPro"/>
</dbReference>
<reference evidence="19 20" key="1">
    <citation type="submission" date="2019-10" db="EMBL/GenBank/DDBJ databases">
        <title>Rubrobacter sp nov SCSIO 52090 isolated from a deep-sea sediment in the South China Sea.</title>
        <authorList>
            <person name="Chen R.W."/>
        </authorList>
    </citation>
    <scope>NUCLEOTIDE SEQUENCE [LARGE SCALE GENOMIC DNA]</scope>
    <source>
        <strain evidence="19 20">SCSIO 52909</strain>
    </source>
</reference>
<dbReference type="InterPro" id="IPR036890">
    <property type="entry name" value="HATPase_C_sf"/>
</dbReference>
<feature type="transmembrane region" description="Helical" evidence="17">
    <location>
        <begin position="163"/>
        <end position="184"/>
    </location>
</feature>
<dbReference type="KEGG" id="rub:GBA63_07140"/>
<keyword evidence="6" id="KW-0004">4Fe-4S</keyword>
<dbReference type="EMBL" id="CP045119">
    <property type="protein sequence ID" value="QIN82445.1"/>
    <property type="molecule type" value="Genomic_DNA"/>
</dbReference>
<keyword evidence="13" id="KW-0411">Iron-sulfur</keyword>
<evidence type="ECO:0000256" key="12">
    <source>
        <dbReference type="ARBA" id="ARBA00023012"/>
    </source>
</evidence>
<keyword evidence="7" id="KW-0963">Cytoplasm</keyword>
<keyword evidence="11" id="KW-0408">Iron</keyword>
<dbReference type="GO" id="GO:0046872">
    <property type="term" value="F:metal ion binding"/>
    <property type="evidence" value="ECO:0007669"/>
    <property type="project" value="UniProtKB-KW"/>
</dbReference>
<sequence>MNHLPGAGSCGGKIPEMRLLRFILPGLGAGDRPSHAWERWLWAWDLIFYALLAAALVLSLVDGGTSGAARLAAILLSAAWGGLYWFAAVRGRARSTGLMLFYVVAAVAFAIALNQVHPIYQILNFAVFMQVFLFLPTRWSVPVSVSLAVLVAADGIRRSPEDALGIAISGLLTLGFALFLTLWIDSIINQSEERQNLIEELEETRKDLAAAEREAGVLQERSRLAQEIHDTLAQGFVSIVTQLEAADKRLSPDEASVRNRLDRARATAREGLHESRRLVRALRPELLEGASLPEALQRLAARWSEASGTPARLSVTGAPQPLPMPVEVTLLRAAQESLQNVQRHAGARSVDLTLSCMDNLVVLDVHDDGSGFGTNGGDNDDGFGLRAMRERVELLGGRLLIESFEGEGTTVVVEMPIGASGIGHQGKT</sequence>
<evidence type="ECO:0000313" key="20">
    <source>
        <dbReference type="Proteomes" id="UP000501452"/>
    </source>
</evidence>
<feature type="transmembrane region" description="Helical" evidence="17">
    <location>
        <begin position="67"/>
        <end position="86"/>
    </location>
</feature>
<evidence type="ECO:0000256" key="7">
    <source>
        <dbReference type="ARBA" id="ARBA00022490"/>
    </source>
</evidence>
<comment type="function">
    <text evidence="14">Member of the two-component regulatory system NreB/NreC involved in the control of dissimilatory nitrate/nitrite reduction in response to oxygen. NreB functions as a direct oxygen sensor histidine kinase which is autophosphorylated, in the absence of oxygen, probably at the conserved histidine residue, and transfers its phosphate group probably to a conserved aspartate residue of NreC. NreB/NreC activates the expression of the nitrate (narGHJI) and nitrite (nir) reductase operons, as well as the putative nitrate transporter gene narT.</text>
</comment>
<comment type="catalytic activity">
    <reaction evidence="1">
        <text>ATP + protein L-histidine = ADP + protein N-phospho-L-histidine.</text>
        <dbReference type="EC" id="2.7.13.3"/>
    </reaction>
</comment>
<dbReference type="InterPro" id="IPR004358">
    <property type="entry name" value="Sig_transdc_His_kin-like_C"/>
</dbReference>
<dbReference type="InterPro" id="IPR005467">
    <property type="entry name" value="His_kinase_dom"/>
</dbReference>
<evidence type="ECO:0000256" key="2">
    <source>
        <dbReference type="ARBA" id="ARBA00001966"/>
    </source>
</evidence>
<protein>
    <recommendedName>
        <fullName evidence="5">Oxygen sensor histidine kinase NreB</fullName>
        <ecNumber evidence="4">2.7.13.3</ecNumber>
    </recommendedName>
    <alternativeName>
        <fullName evidence="15">Nitrogen regulation protein B</fullName>
    </alternativeName>
</protein>
<dbReference type="PIRSF" id="PIRSF037434">
    <property type="entry name" value="STHK_ChrS"/>
    <property type="match status" value="1"/>
</dbReference>
<keyword evidence="20" id="KW-1185">Reference proteome</keyword>
<dbReference type="GO" id="GO:0046983">
    <property type="term" value="F:protein dimerization activity"/>
    <property type="evidence" value="ECO:0007669"/>
    <property type="project" value="InterPro"/>
</dbReference>
<dbReference type="PROSITE" id="PS50109">
    <property type="entry name" value="HIS_KIN"/>
    <property type="match status" value="1"/>
</dbReference>
<accession>A0A6G8Q7J3</accession>
<comment type="cofactor">
    <cofactor evidence="2">
        <name>[4Fe-4S] cluster</name>
        <dbReference type="ChEBI" id="CHEBI:49883"/>
    </cofactor>
</comment>
<dbReference type="InterPro" id="IPR017205">
    <property type="entry name" value="Sig_transdc_His_kinase_ChrS"/>
</dbReference>
<gene>
    <name evidence="19" type="ORF">GBA63_07140</name>
</gene>
<evidence type="ECO:0000256" key="14">
    <source>
        <dbReference type="ARBA" id="ARBA00024827"/>
    </source>
</evidence>
<keyword evidence="17" id="KW-0472">Membrane</keyword>
<evidence type="ECO:0000256" key="8">
    <source>
        <dbReference type="ARBA" id="ARBA00022679"/>
    </source>
</evidence>
<keyword evidence="17" id="KW-1133">Transmembrane helix</keyword>
<evidence type="ECO:0000259" key="18">
    <source>
        <dbReference type="PROSITE" id="PS50109"/>
    </source>
</evidence>
<keyword evidence="10 19" id="KW-0418">Kinase</keyword>
<dbReference type="PRINTS" id="PR00344">
    <property type="entry name" value="BCTRLSENSOR"/>
</dbReference>
<dbReference type="SMART" id="SM00387">
    <property type="entry name" value="HATPase_c"/>
    <property type="match status" value="1"/>
</dbReference>
<dbReference type="InterPro" id="IPR011712">
    <property type="entry name" value="Sig_transdc_His_kin_sub3_dim/P"/>
</dbReference>
<dbReference type="Proteomes" id="UP000501452">
    <property type="component" value="Chromosome"/>
</dbReference>
<feature type="domain" description="Histidine kinase" evidence="18">
    <location>
        <begin position="330"/>
        <end position="419"/>
    </location>
</feature>
<dbReference type="PANTHER" id="PTHR24421:SF62">
    <property type="entry name" value="SENSORY TRANSDUCTION HISTIDINE KINASE"/>
    <property type="match status" value="1"/>
</dbReference>
<evidence type="ECO:0000256" key="5">
    <source>
        <dbReference type="ARBA" id="ARBA00017322"/>
    </source>
</evidence>
<dbReference type="GO" id="GO:0016020">
    <property type="term" value="C:membrane"/>
    <property type="evidence" value="ECO:0007669"/>
    <property type="project" value="InterPro"/>
</dbReference>
<dbReference type="Pfam" id="PF07730">
    <property type="entry name" value="HisKA_3"/>
    <property type="match status" value="1"/>
</dbReference>
<keyword evidence="8" id="KW-0808">Transferase</keyword>
<comment type="subcellular location">
    <subcellularLocation>
        <location evidence="3">Cytoplasm</location>
    </subcellularLocation>
</comment>
<evidence type="ECO:0000256" key="3">
    <source>
        <dbReference type="ARBA" id="ARBA00004496"/>
    </source>
</evidence>
<dbReference type="InterPro" id="IPR050482">
    <property type="entry name" value="Sensor_HK_TwoCompSys"/>
</dbReference>
<evidence type="ECO:0000256" key="11">
    <source>
        <dbReference type="ARBA" id="ARBA00023004"/>
    </source>
</evidence>
<dbReference type="GO" id="GO:0051539">
    <property type="term" value="F:4 iron, 4 sulfur cluster binding"/>
    <property type="evidence" value="ECO:0007669"/>
    <property type="project" value="UniProtKB-KW"/>
</dbReference>
<feature type="transmembrane region" description="Helical" evidence="17">
    <location>
        <begin position="41"/>
        <end position="61"/>
    </location>
</feature>
<name>A0A6G8Q7J3_9ACTN</name>
<dbReference type="Gene3D" id="3.30.565.10">
    <property type="entry name" value="Histidine kinase-like ATPase, C-terminal domain"/>
    <property type="match status" value="1"/>
</dbReference>
<dbReference type="Gene3D" id="1.20.5.1930">
    <property type="match status" value="1"/>
</dbReference>
<dbReference type="InterPro" id="IPR003594">
    <property type="entry name" value="HATPase_dom"/>
</dbReference>
<keyword evidence="17" id="KW-0812">Transmembrane</keyword>
<feature type="transmembrane region" description="Helical" evidence="17">
    <location>
        <begin position="98"/>
        <end position="116"/>
    </location>
</feature>
<evidence type="ECO:0000256" key="15">
    <source>
        <dbReference type="ARBA" id="ARBA00030800"/>
    </source>
</evidence>
<proteinExistence type="predicted"/>